<dbReference type="NCBIfam" id="TIGR00196">
    <property type="entry name" value="yjeF_cterm"/>
    <property type="match status" value="1"/>
</dbReference>
<dbReference type="GO" id="GO:0052855">
    <property type="term" value="F:ADP-dependent NAD(P)H-hydrate dehydratase activity"/>
    <property type="evidence" value="ECO:0007669"/>
    <property type="project" value="UniProtKB-UniRule"/>
</dbReference>
<keyword evidence="8 12" id="KW-0456">Lyase</keyword>
<dbReference type="EMBL" id="QQXK01000003">
    <property type="protein sequence ID" value="RII43437.1"/>
    <property type="molecule type" value="Genomic_DNA"/>
</dbReference>
<sequence length="528" mass="52401">MLPVFLGSAVRAAEAPAIAAAAAAGDPERYIARAAHGLASVILRHLGAAGLPAPEVSGPVPVRREVRVLGGAGVRGRRVVAWVGPGNNGADGLHALSLLAARGAEATAVLVTERHHEPGAARLRAAGGRVLPASGPAAGRALARAEILIDAALGTGANGGIDLPGLEAGRPRVPASAWRIACDVPSGLDADHGEADPSVPAADTTVTFGELKAGLLLGRGRSLAGELRLVRLPGLLDPALLGDPAFSVLSEREAMDSVLSPRPEEHKYSRGVLGLVAGSPAYPGAAVLAAHAALATGVGMLSAFTRGTARLTFSGAIPEAVVSRREDAPDGAAASRVNAWLVGPGLGDEPEDLDAARRVLATDAPVVVDASALAVVAPSAEPSPVPRLLTPHAGELRALARRLGADWPDPLTRPVAAATAAAKALCAVVLLKGSTTLVAAPDGGVLAACSAGPELAVAGSGDTLAGLLGALLATHAARAAAEGRPLDAAELQRLGAAGAVLHGLAATRAPGRGAEPLAAGLRELLGPR</sequence>
<name>A0A399JFR4_9MICC</name>
<comment type="similarity">
    <text evidence="2">In the N-terminal section; belongs to the NnrE/AIBP family.</text>
</comment>
<evidence type="ECO:0000313" key="15">
    <source>
        <dbReference type="EMBL" id="RII43437.1"/>
    </source>
</evidence>
<dbReference type="SUPFAM" id="SSF53613">
    <property type="entry name" value="Ribokinase-like"/>
    <property type="match status" value="1"/>
</dbReference>
<dbReference type="PROSITE" id="PS01050">
    <property type="entry name" value="YJEF_C_2"/>
    <property type="match status" value="1"/>
</dbReference>
<dbReference type="GO" id="GO:0046496">
    <property type="term" value="P:nicotinamide nucleotide metabolic process"/>
    <property type="evidence" value="ECO:0007669"/>
    <property type="project" value="UniProtKB-UniRule"/>
</dbReference>
<accession>A0A399JFR4</accession>
<proteinExistence type="inferred from homology"/>
<keyword evidence="16" id="KW-1185">Reference proteome</keyword>
<dbReference type="AlphaFoldDB" id="A0A399JFR4"/>
<feature type="binding site" evidence="12">
    <location>
        <position position="461"/>
    </location>
    <ligand>
        <name>AMP</name>
        <dbReference type="ChEBI" id="CHEBI:456215"/>
    </ligand>
</feature>
<evidence type="ECO:0000259" key="13">
    <source>
        <dbReference type="PROSITE" id="PS51383"/>
    </source>
</evidence>
<comment type="cofactor">
    <cofactor evidence="1">
        <name>K(+)</name>
        <dbReference type="ChEBI" id="CHEBI:29103"/>
    </cofactor>
</comment>
<evidence type="ECO:0000256" key="4">
    <source>
        <dbReference type="ARBA" id="ARBA00022741"/>
    </source>
</evidence>
<dbReference type="Gene3D" id="3.40.1190.20">
    <property type="match status" value="1"/>
</dbReference>
<evidence type="ECO:0000256" key="2">
    <source>
        <dbReference type="ARBA" id="ARBA00006001"/>
    </source>
</evidence>
<keyword evidence="4 12" id="KW-0547">Nucleotide-binding</keyword>
<comment type="catalytic activity">
    <reaction evidence="11 12">
        <text>(6S)-NADPHX + ADP = AMP + phosphate + NADPH + H(+)</text>
        <dbReference type="Rhea" id="RHEA:32235"/>
        <dbReference type="ChEBI" id="CHEBI:15378"/>
        <dbReference type="ChEBI" id="CHEBI:43474"/>
        <dbReference type="ChEBI" id="CHEBI:57783"/>
        <dbReference type="ChEBI" id="CHEBI:64076"/>
        <dbReference type="ChEBI" id="CHEBI:456215"/>
        <dbReference type="ChEBI" id="CHEBI:456216"/>
        <dbReference type="EC" id="4.2.1.136"/>
    </reaction>
</comment>
<dbReference type="GO" id="GO:0110051">
    <property type="term" value="P:metabolite repair"/>
    <property type="evidence" value="ECO:0007669"/>
    <property type="project" value="TreeGrafter"/>
</dbReference>
<gene>
    <name evidence="12" type="primary">nnrD</name>
    <name evidence="15" type="ORF">DWB68_02190</name>
</gene>
<feature type="binding site" evidence="12">
    <location>
        <position position="345"/>
    </location>
    <ligand>
        <name>(6S)-NADPHX</name>
        <dbReference type="ChEBI" id="CHEBI:64076"/>
    </ligand>
</feature>
<comment type="similarity">
    <text evidence="12">Belongs to the NnrD/CARKD family.</text>
</comment>
<dbReference type="GO" id="GO:0052856">
    <property type="term" value="F:NAD(P)HX epimerase activity"/>
    <property type="evidence" value="ECO:0007669"/>
    <property type="project" value="TreeGrafter"/>
</dbReference>
<dbReference type="InterPro" id="IPR029056">
    <property type="entry name" value="Ribokinase-like"/>
</dbReference>
<dbReference type="InterPro" id="IPR004443">
    <property type="entry name" value="YjeF_N_dom"/>
</dbReference>
<dbReference type="Pfam" id="PF03853">
    <property type="entry name" value="YjeF_N"/>
    <property type="match status" value="1"/>
</dbReference>
<evidence type="ECO:0000256" key="6">
    <source>
        <dbReference type="ARBA" id="ARBA00022857"/>
    </source>
</evidence>
<keyword evidence="6 12" id="KW-0521">NADP</keyword>
<dbReference type="InterPro" id="IPR036652">
    <property type="entry name" value="YjeF_N_dom_sf"/>
</dbReference>
<dbReference type="Proteomes" id="UP000265419">
    <property type="component" value="Unassembled WGS sequence"/>
</dbReference>
<dbReference type="PANTHER" id="PTHR12592">
    <property type="entry name" value="ATP-DEPENDENT (S)-NAD(P)H-HYDRATE DEHYDRATASE FAMILY MEMBER"/>
    <property type="match status" value="1"/>
</dbReference>
<dbReference type="Gene3D" id="3.40.50.10260">
    <property type="entry name" value="YjeF N-terminal domain"/>
    <property type="match status" value="1"/>
</dbReference>
<dbReference type="RefSeq" id="WP_119423506.1">
    <property type="nucleotide sequence ID" value="NZ_QQXK01000003.1"/>
</dbReference>
<dbReference type="Pfam" id="PF01256">
    <property type="entry name" value="Carb_kinase"/>
    <property type="match status" value="1"/>
</dbReference>
<feature type="domain" description="YjeF C-terminal" evidence="13">
    <location>
        <begin position="250"/>
        <end position="528"/>
    </location>
</feature>
<evidence type="ECO:0000256" key="11">
    <source>
        <dbReference type="ARBA" id="ARBA00049209"/>
    </source>
</evidence>
<dbReference type="InterPro" id="IPR000631">
    <property type="entry name" value="CARKD"/>
</dbReference>
<evidence type="ECO:0000256" key="8">
    <source>
        <dbReference type="ARBA" id="ARBA00023239"/>
    </source>
</evidence>
<feature type="binding site" evidence="12">
    <location>
        <position position="392"/>
    </location>
    <ligand>
        <name>(6S)-NADPHX</name>
        <dbReference type="ChEBI" id="CHEBI:64076"/>
    </ligand>
</feature>
<evidence type="ECO:0000256" key="5">
    <source>
        <dbReference type="ARBA" id="ARBA00022840"/>
    </source>
</evidence>
<evidence type="ECO:0000256" key="9">
    <source>
        <dbReference type="ARBA" id="ARBA00025153"/>
    </source>
</evidence>
<dbReference type="EC" id="4.2.1.136" evidence="12"/>
<evidence type="ECO:0000256" key="12">
    <source>
        <dbReference type="HAMAP-Rule" id="MF_01965"/>
    </source>
</evidence>
<dbReference type="CDD" id="cd01171">
    <property type="entry name" value="YXKO-related"/>
    <property type="match status" value="1"/>
</dbReference>
<organism evidence="15 16">
    <name type="scientific">Galactobacter valiniphilus</name>
    <dbReference type="NCBI Taxonomy" id="2676122"/>
    <lineage>
        <taxon>Bacteria</taxon>
        <taxon>Bacillati</taxon>
        <taxon>Actinomycetota</taxon>
        <taxon>Actinomycetes</taxon>
        <taxon>Micrococcales</taxon>
        <taxon>Micrococcaceae</taxon>
        <taxon>Galactobacter</taxon>
    </lineage>
</organism>
<dbReference type="PROSITE" id="PS01049">
    <property type="entry name" value="YJEF_C_1"/>
    <property type="match status" value="1"/>
</dbReference>
<feature type="binding site" evidence="12">
    <location>
        <begin position="432"/>
        <end position="436"/>
    </location>
    <ligand>
        <name>AMP</name>
        <dbReference type="ChEBI" id="CHEBI:456215"/>
    </ligand>
</feature>
<evidence type="ECO:0000256" key="7">
    <source>
        <dbReference type="ARBA" id="ARBA00023027"/>
    </source>
</evidence>
<feature type="binding site" evidence="12">
    <location>
        <position position="462"/>
    </location>
    <ligand>
        <name>(6S)-NADPHX</name>
        <dbReference type="ChEBI" id="CHEBI:64076"/>
    </ligand>
</feature>
<keyword evidence="7 12" id="KW-0520">NAD</keyword>
<comment type="cofactor">
    <cofactor evidence="12">
        <name>Mg(2+)</name>
        <dbReference type="ChEBI" id="CHEBI:18420"/>
    </cofactor>
</comment>
<dbReference type="InterPro" id="IPR017953">
    <property type="entry name" value="Carbohydrate_kinase_pred_CS"/>
</dbReference>
<comment type="function">
    <text evidence="9">Bifunctional enzyme that catalyzes the epimerization of the S- and R-forms of NAD(P)HX and the dehydration of the S-form of NAD(P)HX at the expense of ADP, which is converted to AMP. This allows the repair of both epimers of NAD(P)HX, a damaged form of NAD(P)H that is a result of enzymatic or heat-dependent hydration.</text>
</comment>
<evidence type="ECO:0000256" key="1">
    <source>
        <dbReference type="ARBA" id="ARBA00001958"/>
    </source>
</evidence>
<evidence type="ECO:0000256" key="3">
    <source>
        <dbReference type="ARBA" id="ARBA00009524"/>
    </source>
</evidence>
<dbReference type="PROSITE" id="PS51385">
    <property type="entry name" value="YJEF_N"/>
    <property type="match status" value="1"/>
</dbReference>
<dbReference type="HAMAP" id="MF_01965">
    <property type="entry name" value="NADHX_dehydratase"/>
    <property type="match status" value="1"/>
</dbReference>
<comment type="function">
    <text evidence="12">Catalyzes the dehydration of the S-form of NAD(P)HX at the expense of ADP, which is converted to AMP. Together with NAD(P)HX epimerase, which catalyzes the epimerization of the S- and R-forms, the enzyme allows the repair of both epimers of NAD(P)HX, a damaged form of NAD(P)H that is a result of enzymatic or heat-dependent hydration.</text>
</comment>
<comment type="catalytic activity">
    <reaction evidence="10 12">
        <text>(6S)-NADHX + ADP = AMP + phosphate + NADH + H(+)</text>
        <dbReference type="Rhea" id="RHEA:32223"/>
        <dbReference type="ChEBI" id="CHEBI:15378"/>
        <dbReference type="ChEBI" id="CHEBI:43474"/>
        <dbReference type="ChEBI" id="CHEBI:57945"/>
        <dbReference type="ChEBI" id="CHEBI:64074"/>
        <dbReference type="ChEBI" id="CHEBI:456215"/>
        <dbReference type="ChEBI" id="CHEBI:456216"/>
        <dbReference type="EC" id="4.2.1.136"/>
    </reaction>
</comment>
<feature type="domain" description="YjeF N-terminal" evidence="14">
    <location>
        <begin position="10"/>
        <end position="240"/>
    </location>
</feature>
<evidence type="ECO:0000259" key="14">
    <source>
        <dbReference type="PROSITE" id="PS51385"/>
    </source>
</evidence>
<dbReference type="PROSITE" id="PS51383">
    <property type="entry name" value="YJEF_C_3"/>
    <property type="match status" value="1"/>
</dbReference>
<reference evidence="15 16" key="1">
    <citation type="submission" date="2018-07" db="EMBL/GenBank/DDBJ databases">
        <title>Arthrobacter sp. nov., isolated from raw cow's milk with high bacterial count.</title>
        <authorList>
            <person name="Hahne J."/>
            <person name="Isele D."/>
            <person name="Lipski A."/>
        </authorList>
    </citation>
    <scope>NUCLEOTIDE SEQUENCE [LARGE SCALE GENOMIC DNA]</scope>
    <source>
        <strain evidence="15 16">JZ R-35</strain>
    </source>
</reference>
<comment type="subunit">
    <text evidence="12">Homotetramer.</text>
</comment>
<protein>
    <recommendedName>
        <fullName evidence="12">ADP-dependent (S)-NAD(P)H-hydrate dehydratase</fullName>
        <ecNumber evidence="12">4.2.1.136</ecNumber>
    </recommendedName>
    <alternativeName>
        <fullName evidence="12">ADP-dependent NAD(P)HX dehydratase</fullName>
    </alternativeName>
</protein>
<dbReference type="PANTHER" id="PTHR12592:SF0">
    <property type="entry name" value="ATP-DEPENDENT (S)-NAD(P)H-HYDRATE DEHYDRATASE"/>
    <property type="match status" value="1"/>
</dbReference>
<dbReference type="GO" id="GO:0005524">
    <property type="term" value="F:ATP binding"/>
    <property type="evidence" value="ECO:0007669"/>
    <property type="project" value="UniProtKB-KW"/>
</dbReference>
<dbReference type="SUPFAM" id="SSF64153">
    <property type="entry name" value="YjeF N-terminal domain-like"/>
    <property type="match status" value="1"/>
</dbReference>
<evidence type="ECO:0000313" key="16">
    <source>
        <dbReference type="Proteomes" id="UP000265419"/>
    </source>
</evidence>
<feature type="binding site" evidence="12">
    <location>
        <position position="285"/>
    </location>
    <ligand>
        <name>(6S)-NADPHX</name>
        <dbReference type="ChEBI" id="CHEBI:64076"/>
    </ligand>
</feature>
<keyword evidence="5 12" id="KW-0067">ATP-binding</keyword>
<comment type="similarity">
    <text evidence="3">In the C-terminal section; belongs to the NnrD/CARKD family.</text>
</comment>
<comment type="caution">
    <text evidence="15">The sequence shown here is derived from an EMBL/GenBank/DDBJ whole genome shotgun (WGS) entry which is preliminary data.</text>
</comment>
<evidence type="ECO:0000256" key="10">
    <source>
        <dbReference type="ARBA" id="ARBA00048238"/>
    </source>
</evidence>